<gene>
    <name evidence="2" type="ORF">SSGG_04549</name>
</gene>
<sequence length="184" mass="18983">MRDRRPPHARRPPRARRPPYARRVLLPLLAATLLLPLAACTSDGADGRGSGPGRSDDGRARTGTLRVLASSELSDMGPLLAKAREATGDHRAAHLGGHAGRRRTPDVPGKPTGAFDPGVGCRPTDLFAPPTPEAAPAGSLSETPADGPPPVAPRRAGPRRCGGSAGTPTRSAGRRSTGRSRPGT</sequence>
<dbReference type="Proteomes" id="UP000003986">
    <property type="component" value="Unassembled WGS sequence"/>
</dbReference>
<accession>D6AJB0</accession>
<evidence type="ECO:0000256" key="1">
    <source>
        <dbReference type="SAM" id="MobiDB-lite"/>
    </source>
</evidence>
<proteinExistence type="predicted"/>
<feature type="region of interest" description="Disordered" evidence="1">
    <location>
        <begin position="89"/>
        <end position="184"/>
    </location>
</feature>
<evidence type="ECO:0000313" key="2">
    <source>
        <dbReference type="EMBL" id="EFE77182.2"/>
    </source>
</evidence>
<evidence type="ECO:0000313" key="3">
    <source>
        <dbReference type="Proteomes" id="UP000003986"/>
    </source>
</evidence>
<name>D6AJB0_STRFL</name>
<dbReference type="AlphaFoldDB" id="D6AJB0"/>
<feature type="compositionally biased region" description="Basic residues" evidence="1">
    <location>
        <begin position="7"/>
        <end position="20"/>
    </location>
</feature>
<reference evidence="3" key="1">
    <citation type="submission" date="2008-10" db="EMBL/GenBank/DDBJ databases">
        <authorList>
            <person name="Molnar K."/>
        </authorList>
    </citation>
    <scope>NUCLEOTIDE SEQUENCE [LARGE SCALE GENOMIC DNA]</scope>
    <source>
        <strain evidence="3">NRRL 15998</strain>
    </source>
</reference>
<organism evidence="2 3">
    <name type="scientific">Streptomyces filamentosus NRRL 15998</name>
    <dbReference type="NCBI Taxonomy" id="457431"/>
    <lineage>
        <taxon>Bacteria</taxon>
        <taxon>Bacillati</taxon>
        <taxon>Actinomycetota</taxon>
        <taxon>Actinomycetes</taxon>
        <taxon>Kitasatosporales</taxon>
        <taxon>Streptomycetaceae</taxon>
        <taxon>Streptomyces</taxon>
    </lineage>
</organism>
<protein>
    <submittedName>
        <fullName evidence="2">Predicted protein</fullName>
    </submittedName>
</protein>
<dbReference type="EMBL" id="DS999644">
    <property type="protein sequence ID" value="EFE77182.2"/>
    <property type="molecule type" value="Genomic_DNA"/>
</dbReference>
<reference evidence="3" key="2">
    <citation type="submission" date="2008-12" db="EMBL/GenBank/DDBJ databases">
        <title>Annotation of Streptomyces roseosporus strain NRRL 15998.</title>
        <authorList>
            <consortium name="The Broad Institute Genome Sequencing Platform"/>
            <consortium name="Broad Institute Microbial Sequencing Center"/>
            <person name="Fischbach M."/>
            <person name="Ward D."/>
            <person name="Young S."/>
            <person name="Kodira C.D."/>
            <person name="Zeng Q."/>
            <person name="Koehrsen M."/>
            <person name="Godfrey P."/>
            <person name="Alvarado L."/>
            <person name="Berlin A.M."/>
            <person name="Borenstein D."/>
            <person name="Chen Z."/>
            <person name="Engels R."/>
            <person name="Freedman E."/>
            <person name="Gellesch M."/>
            <person name="Goldberg J."/>
            <person name="Griggs A."/>
            <person name="Gujja S."/>
            <person name="Heiman D.I."/>
            <person name="Hepburn T.A."/>
            <person name="Howarth C."/>
            <person name="Jen D."/>
            <person name="Larson L."/>
            <person name="Lewis B."/>
            <person name="Mehta T."/>
            <person name="Park D."/>
            <person name="Pearson M."/>
            <person name="Roberts A."/>
            <person name="Saif S."/>
            <person name="Shea T.D."/>
            <person name="Shenoy N."/>
            <person name="Sisk P."/>
            <person name="Stolte C."/>
            <person name="Sykes S.N."/>
            <person name="Walk T."/>
            <person name="White J."/>
            <person name="Yandava C."/>
            <person name="Straight P."/>
            <person name="Clardy J."/>
            <person name="Hung D."/>
            <person name="Kolter R."/>
            <person name="Mekalanos J."/>
            <person name="Walker S."/>
            <person name="Walsh C.T."/>
            <person name="Wieland B.L.C."/>
            <person name="Ilzarbe M."/>
            <person name="Galagan J."/>
            <person name="Nusbaum C."/>
            <person name="Birren B."/>
        </authorList>
    </citation>
    <scope>NUCLEOTIDE SEQUENCE [LARGE SCALE GENOMIC DNA]</scope>
    <source>
        <strain evidence="3">NRRL 15998</strain>
    </source>
</reference>
<feature type="region of interest" description="Disordered" evidence="1">
    <location>
        <begin position="1"/>
        <end position="21"/>
    </location>
</feature>
<feature type="compositionally biased region" description="Low complexity" evidence="1">
    <location>
        <begin position="153"/>
        <end position="171"/>
    </location>
</feature>
<feature type="region of interest" description="Disordered" evidence="1">
    <location>
        <begin position="42"/>
        <end position="63"/>
    </location>
</feature>